<keyword evidence="1" id="KW-1015">Disulfide bond</keyword>
<evidence type="ECO:0000256" key="1">
    <source>
        <dbReference type="ARBA" id="ARBA00023157"/>
    </source>
</evidence>
<dbReference type="AlphaFoldDB" id="A0A914WIZ7"/>
<name>A0A914WIZ7_9BILA</name>
<feature type="domain" description="Saposin B-type" evidence="3">
    <location>
        <begin position="29"/>
        <end position="116"/>
    </location>
</feature>
<dbReference type="SUPFAM" id="SSF47862">
    <property type="entry name" value="Saposin"/>
    <property type="match status" value="1"/>
</dbReference>
<dbReference type="SMART" id="SM00741">
    <property type="entry name" value="SapB"/>
    <property type="match status" value="1"/>
</dbReference>
<dbReference type="Gene3D" id="1.10.225.10">
    <property type="entry name" value="Saposin-like"/>
    <property type="match status" value="1"/>
</dbReference>
<dbReference type="InterPro" id="IPR008139">
    <property type="entry name" value="SaposinB_dom"/>
</dbReference>
<feature type="signal peptide" evidence="2">
    <location>
        <begin position="1"/>
        <end position="21"/>
    </location>
</feature>
<protein>
    <submittedName>
        <fullName evidence="5">Saposin B-type domain-containing protein</fullName>
    </submittedName>
</protein>
<dbReference type="Proteomes" id="UP000887566">
    <property type="component" value="Unplaced"/>
</dbReference>
<organism evidence="4 5">
    <name type="scientific">Plectus sambesii</name>
    <dbReference type="NCBI Taxonomy" id="2011161"/>
    <lineage>
        <taxon>Eukaryota</taxon>
        <taxon>Metazoa</taxon>
        <taxon>Ecdysozoa</taxon>
        <taxon>Nematoda</taxon>
        <taxon>Chromadorea</taxon>
        <taxon>Plectida</taxon>
        <taxon>Plectina</taxon>
        <taxon>Plectoidea</taxon>
        <taxon>Plectidae</taxon>
        <taxon>Plectus</taxon>
    </lineage>
</organism>
<dbReference type="InterPro" id="IPR011001">
    <property type="entry name" value="Saposin-like"/>
</dbReference>
<keyword evidence="4" id="KW-1185">Reference proteome</keyword>
<dbReference type="WBParaSite" id="PSAMB.scaffold42size100754.g957.t1">
    <property type="protein sequence ID" value="PSAMB.scaffold42size100754.g957.t1"/>
    <property type="gene ID" value="PSAMB.scaffold42size100754.g957"/>
</dbReference>
<accession>A0A914WIZ7</accession>
<evidence type="ECO:0000256" key="2">
    <source>
        <dbReference type="SAM" id="SignalP"/>
    </source>
</evidence>
<evidence type="ECO:0000313" key="5">
    <source>
        <dbReference type="WBParaSite" id="PSAMB.scaffold42size100754.g957.t1"/>
    </source>
</evidence>
<evidence type="ECO:0000259" key="3">
    <source>
        <dbReference type="PROSITE" id="PS50015"/>
    </source>
</evidence>
<feature type="chain" id="PRO_5037056567" evidence="2">
    <location>
        <begin position="22"/>
        <end position="116"/>
    </location>
</feature>
<proteinExistence type="predicted"/>
<sequence>MNALFFVFAIFAAAMVVTVQSESPQPGKEGAACTLCITLLSKGIDYCESATTEYEVKESLELFCQMIGGSVEAYCEQIVDNGIDYIWNAIQNGGTPDHEASQACSCIGLCPYQCPS</sequence>
<keyword evidence="2" id="KW-0732">Signal</keyword>
<evidence type="ECO:0000313" key="4">
    <source>
        <dbReference type="Proteomes" id="UP000887566"/>
    </source>
</evidence>
<dbReference type="PROSITE" id="PS50015">
    <property type="entry name" value="SAP_B"/>
    <property type="match status" value="1"/>
</dbReference>
<reference evidence="5" key="1">
    <citation type="submission" date="2022-11" db="UniProtKB">
        <authorList>
            <consortium name="WormBaseParasite"/>
        </authorList>
    </citation>
    <scope>IDENTIFICATION</scope>
</reference>